<evidence type="ECO:0000313" key="5">
    <source>
        <dbReference type="Proteomes" id="UP001617511"/>
    </source>
</evidence>
<gene>
    <name evidence="4" type="ORF">ACIP2Z_16490</name>
</gene>
<dbReference type="InterPro" id="IPR017871">
    <property type="entry name" value="ABC_transporter-like_CS"/>
</dbReference>
<protein>
    <submittedName>
        <fullName evidence="4">ABC transporter ATP-binding protein</fullName>
    </submittedName>
</protein>
<dbReference type="Gene3D" id="3.40.50.300">
    <property type="entry name" value="P-loop containing nucleotide triphosphate hydrolases"/>
    <property type="match status" value="1"/>
</dbReference>
<dbReference type="SMART" id="SM00382">
    <property type="entry name" value="AAA"/>
    <property type="match status" value="1"/>
</dbReference>
<keyword evidence="1" id="KW-0547">Nucleotide-binding</keyword>
<keyword evidence="5" id="KW-1185">Reference proteome</keyword>
<organism evidence="4 5">
    <name type="scientific">Streptomyces iakyrus</name>
    <dbReference type="NCBI Taxonomy" id="68219"/>
    <lineage>
        <taxon>Bacteria</taxon>
        <taxon>Bacillati</taxon>
        <taxon>Actinomycetota</taxon>
        <taxon>Actinomycetes</taxon>
        <taxon>Kitasatosporales</taxon>
        <taxon>Streptomycetaceae</taxon>
        <taxon>Streptomyces</taxon>
    </lineage>
</organism>
<evidence type="ECO:0000256" key="2">
    <source>
        <dbReference type="ARBA" id="ARBA00022840"/>
    </source>
</evidence>
<dbReference type="InterPro" id="IPR027417">
    <property type="entry name" value="P-loop_NTPase"/>
</dbReference>
<dbReference type="Pfam" id="PF00005">
    <property type="entry name" value="ABC_tran"/>
    <property type="match status" value="1"/>
</dbReference>
<dbReference type="SUPFAM" id="SSF52540">
    <property type="entry name" value="P-loop containing nucleoside triphosphate hydrolases"/>
    <property type="match status" value="1"/>
</dbReference>
<evidence type="ECO:0000256" key="1">
    <source>
        <dbReference type="ARBA" id="ARBA00022741"/>
    </source>
</evidence>
<proteinExistence type="predicted"/>
<dbReference type="EMBL" id="JBIVGG010000007">
    <property type="protein sequence ID" value="MFJ4080548.1"/>
    <property type="molecule type" value="Genomic_DNA"/>
</dbReference>
<sequence length="265" mass="28285">MSGAKAPVQAGLRAERVSRRADGHLILDGVALAPETGSTVGVLGPNGSGKSTLLRLLAGLLTPTCGVVTLDGTPLGDLPRRTVARRLAVVEQQSDTQVELTVEDVVRLGRVPHRRAWTPATDDDERAVRAALARTGLDERSGRLWHTLSGGERQRVQIARALAQEPRELLLDEPTNHLDIHHQLDLLTLVTGLPVTTVVALHDLNLAAAYCDRVVVLCAGRVVAGGTPGDVLTAELIAEVYRVRAAVSREGPEGRPHVRFLGTLT</sequence>
<dbReference type="InterPro" id="IPR003593">
    <property type="entry name" value="AAA+_ATPase"/>
</dbReference>
<keyword evidence="2 4" id="KW-0067">ATP-binding</keyword>
<dbReference type="InterPro" id="IPR003439">
    <property type="entry name" value="ABC_transporter-like_ATP-bd"/>
</dbReference>
<feature type="domain" description="ABC transporter" evidence="3">
    <location>
        <begin position="12"/>
        <end position="244"/>
    </location>
</feature>
<evidence type="ECO:0000259" key="3">
    <source>
        <dbReference type="PROSITE" id="PS50893"/>
    </source>
</evidence>
<dbReference type="GO" id="GO:0005524">
    <property type="term" value="F:ATP binding"/>
    <property type="evidence" value="ECO:0007669"/>
    <property type="project" value="UniProtKB-KW"/>
</dbReference>
<dbReference type="PANTHER" id="PTHR42794:SF2">
    <property type="entry name" value="ABC TRANSPORTER ATP-BINDING PROTEIN"/>
    <property type="match status" value="1"/>
</dbReference>
<name>A0ABW8FET7_9ACTN</name>
<dbReference type="PANTHER" id="PTHR42794">
    <property type="entry name" value="HEMIN IMPORT ATP-BINDING PROTEIN HMUV"/>
    <property type="match status" value="1"/>
</dbReference>
<comment type="caution">
    <text evidence="4">The sequence shown here is derived from an EMBL/GenBank/DDBJ whole genome shotgun (WGS) entry which is preliminary data.</text>
</comment>
<dbReference type="Proteomes" id="UP001617511">
    <property type="component" value="Unassembled WGS sequence"/>
</dbReference>
<dbReference type="RefSeq" id="WP_402072836.1">
    <property type="nucleotide sequence ID" value="NZ_JBIVGG010000007.1"/>
</dbReference>
<dbReference type="PROSITE" id="PS00211">
    <property type="entry name" value="ABC_TRANSPORTER_1"/>
    <property type="match status" value="1"/>
</dbReference>
<reference evidence="4 5" key="1">
    <citation type="submission" date="2024-10" db="EMBL/GenBank/DDBJ databases">
        <title>The Natural Products Discovery Center: Release of the First 8490 Sequenced Strains for Exploring Actinobacteria Biosynthetic Diversity.</title>
        <authorList>
            <person name="Kalkreuter E."/>
            <person name="Kautsar S.A."/>
            <person name="Yang D."/>
            <person name="Bader C.D."/>
            <person name="Teijaro C.N."/>
            <person name="Fluegel L."/>
            <person name="Davis C.M."/>
            <person name="Simpson J.R."/>
            <person name="Lauterbach L."/>
            <person name="Steele A.D."/>
            <person name="Gui C."/>
            <person name="Meng S."/>
            <person name="Li G."/>
            <person name="Viehrig K."/>
            <person name="Ye F."/>
            <person name="Su P."/>
            <person name="Kiefer A.F."/>
            <person name="Nichols A."/>
            <person name="Cepeda A.J."/>
            <person name="Yan W."/>
            <person name="Fan B."/>
            <person name="Jiang Y."/>
            <person name="Adhikari A."/>
            <person name="Zheng C.-J."/>
            <person name="Schuster L."/>
            <person name="Cowan T.M."/>
            <person name="Smanski M.J."/>
            <person name="Chevrette M.G."/>
            <person name="De Carvalho L.P.S."/>
            <person name="Shen B."/>
        </authorList>
    </citation>
    <scope>NUCLEOTIDE SEQUENCE [LARGE SCALE GENOMIC DNA]</scope>
    <source>
        <strain evidence="4 5">NPDC089932</strain>
    </source>
</reference>
<accession>A0ABW8FET7</accession>
<evidence type="ECO:0000313" key="4">
    <source>
        <dbReference type="EMBL" id="MFJ4080548.1"/>
    </source>
</evidence>
<dbReference type="CDD" id="cd03214">
    <property type="entry name" value="ABC_Iron-Siderophores_B12_Hemin"/>
    <property type="match status" value="1"/>
</dbReference>
<dbReference type="PROSITE" id="PS50893">
    <property type="entry name" value="ABC_TRANSPORTER_2"/>
    <property type="match status" value="1"/>
</dbReference>